<evidence type="ECO:0000256" key="5">
    <source>
        <dbReference type="ARBA" id="ARBA00023085"/>
    </source>
</evidence>
<evidence type="ECO:0000256" key="1">
    <source>
        <dbReference type="ARBA" id="ARBA00005184"/>
    </source>
</evidence>
<evidence type="ECO:0000256" key="4">
    <source>
        <dbReference type="ARBA" id="ARBA00022801"/>
    </source>
</evidence>
<dbReference type="SUPFAM" id="SSF51126">
    <property type="entry name" value="Pectin lyase-like"/>
    <property type="match status" value="1"/>
</dbReference>
<reference evidence="9 10" key="1">
    <citation type="submission" date="2016-03" db="EMBL/GenBank/DDBJ databases">
        <authorList>
            <person name="Ploux O."/>
        </authorList>
    </citation>
    <scope>NUCLEOTIDE SEQUENCE [LARGE SCALE GENOMIC DNA]</scope>
    <source>
        <strain evidence="9 10">UAMH 11012</strain>
    </source>
</reference>
<dbReference type="InterPro" id="IPR011050">
    <property type="entry name" value="Pectin_lyase_fold/virulence"/>
</dbReference>
<dbReference type="PANTHER" id="PTHR31321:SF57">
    <property type="entry name" value="PECTINESTERASE 53-RELATED"/>
    <property type="match status" value="1"/>
</dbReference>
<dbReference type="AlphaFoldDB" id="A0A1L7WU85"/>
<sequence length="327" mass="34803">MFGLCACIAFLFLVAEISTSPTPTIEKRSERTSAPSGCLTVGTGGTYTTFGDALAVLGSSTDAACIYLASGTYEEQNTIDYPGSLTIYGETTYVESYKDNTVTITYSQTSDEAADLQASATIQVVSSGVSFYNINVVNGYGAGTQAVALTLNGDELALYACQVIGYQDTLYVLAGTQYIANSLIQGNVDFIFGGASVWITNCDIEFNGAGGSITASARDTDDDTWFVIDTSNIEAASGYLTTEDNYLGRPWGALARVQYQYCMITDVINPAGWSTLAADATPLFYEYENTGDGSSTTDRLYETVSPGSVDITTVLGTDYADWVITDF</sequence>
<keyword evidence="10" id="KW-1185">Reference proteome</keyword>
<dbReference type="GO" id="GO:0045490">
    <property type="term" value="P:pectin catabolic process"/>
    <property type="evidence" value="ECO:0007669"/>
    <property type="project" value="UniProtKB-UniPathway"/>
</dbReference>
<feature type="signal peptide" evidence="7">
    <location>
        <begin position="1"/>
        <end position="19"/>
    </location>
</feature>
<dbReference type="GO" id="GO:0042545">
    <property type="term" value="P:cell wall modification"/>
    <property type="evidence" value="ECO:0007669"/>
    <property type="project" value="InterPro"/>
</dbReference>
<evidence type="ECO:0000256" key="2">
    <source>
        <dbReference type="ARBA" id="ARBA00008891"/>
    </source>
</evidence>
<feature type="chain" id="PRO_5012453866" description="pectinesterase" evidence="7">
    <location>
        <begin position="20"/>
        <end position="327"/>
    </location>
</feature>
<evidence type="ECO:0000313" key="9">
    <source>
        <dbReference type="EMBL" id="CZR56352.1"/>
    </source>
</evidence>
<dbReference type="InterPro" id="IPR012334">
    <property type="entry name" value="Pectin_lyas_fold"/>
</dbReference>
<dbReference type="InterPro" id="IPR000070">
    <property type="entry name" value="Pectinesterase_cat"/>
</dbReference>
<dbReference type="Proteomes" id="UP000184330">
    <property type="component" value="Unassembled WGS sequence"/>
</dbReference>
<dbReference type="Gene3D" id="2.160.20.10">
    <property type="entry name" value="Single-stranded right-handed beta-helix, Pectin lyase-like"/>
    <property type="match status" value="1"/>
</dbReference>
<dbReference type="Pfam" id="PF01095">
    <property type="entry name" value="Pectinesterase"/>
    <property type="match status" value="1"/>
</dbReference>
<name>A0A1L7WU85_9HELO</name>
<proteinExistence type="inferred from homology"/>
<dbReference type="STRING" id="576137.A0A1L7WU85"/>
<evidence type="ECO:0000313" key="10">
    <source>
        <dbReference type="Proteomes" id="UP000184330"/>
    </source>
</evidence>
<accession>A0A1L7WU85</accession>
<evidence type="ECO:0000259" key="8">
    <source>
        <dbReference type="Pfam" id="PF01095"/>
    </source>
</evidence>
<dbReference type="OrthoDB" id="2019149at2759"/>
<evidence type="ECO:0000256" key="6">
    <source>
        <dbReference type="ARBA" id="ARBA00042203"/>
    </source>
</evidence>
<keyword evidence="7" id="KW-0732">Signal</keyword>
<keyword evidence="5" id="KW-0063">Aspartyl esterase</keyword>
<gene>
    <name evidence="9" type="ORF">PAC_06240</name>
</gene>
<keyword evidence="4" id="KW-0378">Hydrolase</keyword>
<dbReference type="UniPathway" id="UPA00545">
    <property type="reaction ID" value="UER00823"/>
</dbReference>
<dbReference type="PANTHER" id="PTHR31321">
    <property type="entry name" value="ACYL-COA THIOESTER HYDROLASE YBHC-RELATED"/>
    <property type="match status" value="1"/>
</dbReference>
<evidence type="ECO:0000256" key="3">
    <source>
        <dbReference type="ARBA" id="ARBA00013229"/>
    </source>
</evidence>
<comment type="pathway">
    <text evidence="1">Glycan metabolism; pectin degradation; 2-dehydro-3-deoxy-D-gluconate from pectin: step 1/5.</text>
</comment>
<evidence type="ECO:0000256" key="7">
    <source>
        <dbReference type="SAM" id="SignalP"/>
    </source>
</evidence>
<comment type="similarity">
    <text evidence="2">Belongs to the pectinesterase family.</text>
</comment>
<protein>
    <recommendedName>
        <fullName evidence="3">pectinesterase</fullName>
        <ecNumber evidence="3">3.1.1.11</ecNumber>
    </recommendedName>
    <alternativeName>
        <fullName evidence="6">Pectin methylesterase A</fullName>
    </alternativeName>
</protein>
<dbReference type="EMBL" id="FJOG01000008">
    <property type="protein sequence ID" value="CZR56352.1"/>
    <property type="molecule type" value="Genomic_DNA"/>
</dbReference>
<dbReference type="EC" id="3.1.1.11" evidence="3"/>
<organism evidence="9 10">
    <name type="scientific">Phialocephala subalpina</name>
    <dbReference type="NCBI Taxonomy" id="576137"/>
    <lineage>
        <taxon>Eukaryota</taxon>
        <taxon>Fungi</taxon>
        <taxon>Dikarya</taxon>
        <taxon>Ascomycota</taxon>
        <taxon>Pezizomycotina</taxon>
        <taxon>Leotiomycetes</taxon>
        <taxon>Helotiales</taxon>
        <taxon>Mollisiaceae</taxon>
        <taxon>Phialocephala</taxon>
        <taxon>Phialocephala fortinii species complex</taxon>
    </lineage>
</organism>
<dbReference type="GO" id="GO:0030599">
    <property type="term" value="F:pectinesterase activity"/>
    <property type="evidence" value="ECO:0007669"/>
    <property type="project" value="UniProtKB-EC"/>
</dbReference>
<feature type="domain" description="Pectinesterase catalytic" evidence="8">
    <location>
        <begin position="44"/>
        <end position="300"/>
    </location>
</feature>